<evidence type="ECO:0000313" key="1">
    <source>
        <dbReference type="EMBL" id="MDK9497544.1"/>
    </source>
</evidence>
<dbReference type="EMBL" id="JASITI010000020">
    <property type="protein sequence ID" value="MDK9497544.1"/>
    <property type="molecule type" value="Genomic_DNA"/>
</dbReference>
<organism evidence="1 2">
    <name type="scientific">Streptomyces katrae</name>
    <dbReference type="NCBI Taxonomy" id="68223"/>
    <lineage>
        <taxon>Bacteria</taxon>
        <taxon>Bacillati</taxon>
        <taxon>Actinomycetota</taxon>
        <taxon>Actinomycetes</taxon>
        <taxon>Kitasatosporales</taxon>
        <taxon>Streptomycetaceae</taxon>
        <taxon>Streptomyces</taxon>
    </lineage>
</organism>
<dbReference type="Proteomes" id="UP001223390">
    <property type="component" value="Unassembled WGS sequence"/>
</dbReference>
<name>A0ABT7GVB8_9ACTN</name>
<gene>
    <name evidence="1" type="ORF">QEZ40_002484</name>
</gene>
<comment type="caution">
    <text evidence="1">The sequence shown here is derived from an EMBL/GenBank/DDBJ whole genome shotgun (WGS) entry which is preliminary data.</text>
</comment>
<keyword evidence="2" id="KW-1185">Reference proteome</keyword>
<reference evidence="1 2" key="1">
    <citation type="submission" date="2023-05" db="EMBL/GenBank/DDBJ databases">
        <title>Sequencing and Assembly of Streptomyces sp. NP73.</title>
        <authorList>
            <person name="Konwar A.N."/>
            <person name="Saikia K."/>
            <person name="Thakur D."/>
        </authorList>
    </citation>
    <scope>NUCLEOTIDE SEQUENCE [LARGE SCALE GENOMIC DNA]</scope>
    <source>
        <strain evidence="1 2">NP73</strain>
    </source>
</reference>
<dbReference type="RefSeq" id="WP_285343289.1">
    <property type="nucleotide sequence ID" value="NZ_JASITI010000020.1"/>
</dbReference>
<evidence type="ECO:0000313" key="2">
    <source>
        <dbReference type="Proteomes" id="UP001223390"/>
    </source>
</evidence>
<proteinExistence type="predicted"/>
<dbReference type="InterPro" id="IPR017642">
    <property type="entry name" value="DNA_S_mod_DndB"/>
</dbReference>
<sequence length="420" mass="46298">MDNQTVQYVTELDRGLGDPIRILQLSQTRLMTTMPWGQLSRIVPDPRRAEQPQAFKYLSAGEREQAEARNEVQRSIKSTKKAQNAKNYAKYLAEVILGERDERWATPPFALWIPHPLQTVQAQGLLGPDTIAYLPYDSTGVLMDAETQHLAHFILRDDPAAYDLTAQQINARLVGVEVYHGIDLVAARQIFHDRNLLGVIPNKNVALTSDSSNVATSITLDLLKSVQVPAPSGTGELVPLGNVVSVRQRQLKAADTEWMTLSTLRSFVITAIFGRAGFEKTSGPISELPDDCTRETATEEIHHLLGRLLSTFSSSFIDRNNTVIASPAVFAALGAVAHRAMPWSKTEFDALTTDEFMRLLADVKWTRDPQYWEGTAGKQTATGAFSLAGGVKDNGSKTAGALGDPSSPRFQWIRYGRPNL</sequence>
<dbReference type="Pfam" id="PF14072">
    <property type="entry name" value="DndB"/>
    <property type="match status" value="1"/>
</dbReference>
<accession>A0ABT7GVB8</accession>
<protein>
    <submittedName>
        <fullName evidence="1">Uncharacterized protein</fullName>
    </submittedName>
</protein>